<name>A0A6G0R5Y3_9STRA</name>
<dbReference type="EMBL" id="QXFY01001371">
    <property type="protein sequence ID" value="KAE9319600.1"/>
    <property type="molecule type" value="Genomic_DNA"/>
</dbReference>
<sequence length="394" mass="43866">MECDVLDNSEKDLFGRAVDHFPSLFGSADRRVNMNKARDWWKKRSASQLALEGARQHKYTKSAMGGRHQLVLKALSGRGRKPDAHRDCLYPHILQEFERLRRAGLKLSLRLLIDMATTLIEDIPHEVFNKAYRFGEPGTTVRNGLMLPRQPADAACACTVATPVAARTLVSTNLPVPTSVMEEMTAVSSIYSIPAFTVQPVDITGSTPAVPSTTNSPTRPDANLLFMPGLSPTPSVSNMLAMTLTPASSGATGTLLTSGSNRMSAEAVQIGQTPVSASEYFAPLETGTSVATENLSGIKRNYEELKGSPVAKLISRIRKERDETRAERHRDEMSLCREELALRQEQFQAYKMELKLKERKMERMFEMMTQKMELQAKKMEMELIKLRGSQNKSE</sequence>
<proteinExistence type="predicted"/>
<accession>A0A6G0R5Y3</accession>
<protein>
    <submittedName>
        <fullName evidence="1">Uncharacterized protein</fullName>
    </submittedName>
</protein>
<gene>
    <name evidence="1" type="ORF">PF008_g18232</name>
</gene>
<evidence type="ECO:0000313" key="2">
    <source>
        <dbReference type="Proteomes" id="UP000486351"/>
    </source>
</evidence>
<organism evidence="1 2">
    <name type="scientific">Phytophthora fragariae</name>
    <dbReference type="NCBI Taxonomy" id="53985"/>
    <lineage>
        <taxon>Eukaryota</taxon>
        <taxon>Sar</taxon>
        <taxon>Stramenopiles</taxon>
        <taxon>Oomycota</taxon>
        <taxon>Peronosporomycetes</taxon>
        <taxon>Peronosporales</taxon>
        <taxon>Peronosporaceae</taxon>
        <taxon>Phytophthora</taxon>
    </lineage>
</organism>
<comment type="caution">
    <text evidence="1">The sequence shown here is derived from an EMBL/GenBank/DDBJ whole genome shotgun (WGS) entry which is preliminary data.</text>
</comment>
<reference evidence="1 2" key="1">
    <citation type="submission" date="2018-09" db="EMBL/GenBank/DDBJ databases">
        <title>Genomic investigation of the strawberry pathogen Phytophthora fragariae indicates pathogenicity is determined by transcriptional variation in three key races.</title>
        <authorList>
            <person name="Adams T.M."/>
            <person name="Armitage A.D."/>
            <person name="Sobczyk M.K."/>
            <person name="Bates H.J."/>
            <person name="Dunwell J.M."/>
            <person name="Nellist C.F."/>
            <person name="Harrison R.J."/>
        </authorList>
    </citation>
    <scope>NUCLEOTIDE SEQUENCE [LARGE SCALE GENOMIC DNA]</scope>
    <source>
        <strain evidence="1 2">NOV-77</strain>
    </source>
</reference>
<evidence type="ECO:0000313" key="1">
    <source>
        <dbReference type="EMBL" id="KAE9319600.1"/>
    </source>
</evidence>
<dbReference type="Proteomes" id="UP000486351">
    <property type="component" value="Unassembled WGS sequence"/>
</dbReference>
<dbReference type="AlphaFoldDB" id="A0A6G0R5Y3"/>